<dbReference type="Gene3D" id="1.10.3810.10">
    <property type="entry name" value="Biosynthetic peptidoglycan transglycosylase-like"/>
    <property type="match status" value="1"/>
</dbReference>
<dbReference type="AlphaFoldDB" id="A0AAE3J4Y7"/>
<evidence type="ECO:0000256" key="26">
    <source>
        <dbReference type="SAM" id="MobiDB-lite"/>
    </source>
</evidence>
<keyword evidence="13" id="KW-0378">Hydrolase</keyword>
<dbReference type="NCBIfam" id="TIGR02074">
    <property type="entry name" value="PBP_1a_fam"/>
    <property type="match status" value="1"/>
</dbReference>
<feature type="compositionally biased region" description="Polar residues" evidence="26">
    <location>
        <begin position="846"/>
        <end position="864"/>
    </location>
</feature>
<dbReference type="InterPro" id="IPR023346">
    <property type="entry name" value="Lysozyme-like_dom_sf"/>
</dbReference>
<evidence type="ECO:0000259" key="27">
    <source>
        <dbReference type="Pfam" id="PF00905"/>
    </source>
</evidence>
<dbReference type="GO" id="GO:0009002">
    <property type="term" value="F:serine-type D-Ala-D-Ala carboxypeptidase activity"/>
    <property type="evidence" value="ECO:0007669"/>
    <property type="project" value="UniProtKB-EC"/>
</dbReference>
<feature type="region of interest" description="Disordered" evidence="26">
    <location>
        <begin position="815"/>
        <end position="834"/>
    </location>
</feature>
<dbReference type="InterPro" id="IPR001460">
    <property type="entry name" value="PCN-bd_Tpept"/>
</dbReference>
<evidence type="ECO:0000256" key="23">
    <source>
        <dbReference type="ARBA" id="ARBA00044770"/>
    </source>
</evidence>
<evidence type="ECO:0000256" key="5">
    <source>
        <dbReference type="ARBA" id="ARBA00007739"/>
    </source>
</evidence>
<dbReference type="InterPro" id="IPR012338">
    <property type="entry name" value="Beta-lactam/transpept-like"/>
</dbReference>
<evidence type="ECO:0000256" key="9">
    <source>
        <dbReference type="ARBA" id="ARBA00022670"/>
    </source>
</evidence>
<name>A0AAE3J4Y7_9FIRM</name>
<evidence type="ECO:0000256" key="16">
    <source>
        <dbReference type="ARBA" id="ARBA00022984"/>
    </source>
</evidence>
<evidence type="ECO:0000256" key="18">
    <source>
        <dbReference type="ARBA" id="ARBA00023136"/>
    </source>
</evidence>
<keyword evidence="10" id="KW-0328">Glycosyltransferase</keyword>
<keyword evidence="16" id="KW-0573">Peptidoglycan synthesis</keyword>
<keyword evidence="19" id="KW-0046">Antibiotic resistance</keyword>
<dbReference type="GO" id="GO:0008360">
    <property type="term" value="P:regulation of cell shape"/>
    <property type="evidence" value="ECO:0007669"/>
    <property type="project" value="UniProtKB-KW"/>
</dbReference>
<comment type="catalytic activity">
    <reaction evidence="24">
        <text>[GlcNAc-(1-&gt;4)-Mur2Ac(oyl-L-Ala-gamma-D-Glu-L-Lys-D-Ala-D-Ala)](n)-di-trans,octa-cis-undecaprenyl diphosphate + beta-D-GlcNAc-(1-&gt;4)-Mur2Ac(oyl-L-Ala-gamma-D-Glu-L-Lys-D-Ala-D-Ala)-di-trans,octa-cis-undecaprenyl diphosphate = [GlcNAc-(1-&gt;4)-Mur2Ac(oyl-L-Ala-gamma-D-Glu-L-Lys-D-Ala-D-Ala)](n+1)-di-trans,octa-cis-undecaprenyl diphosphate + di-trans,octa-cis-undecaprenyl diphosphate + H(+)</text>
        <dbReference type="Rhea" id="RHEA:23708"/>
        <dbReference type="Rhea" id="RHEA-COMP:9602"/>
        <dbReference type="Rhea" id="RHEA-COMP:9603"/>
        <dbReference type="ChEBI" id="CHEBI:15378"/>
        <dbReference type="ChEBI" id="CHEBI:58405"/>
        <dbReference type="ChEBI" id="CHEBI:60033"/>
        <dbReference type="ChEBI" id="CHEBI:78435"/>
        <dbReference type="EC" id="2.4.99.28"/>
    </reaction>
</comment>
<keyword evidence="15" id="KW-0735">Signal-anchor</keyword>
<dbReference type="InterPro" id="IPR036950">
    <property type="entry name" value="PBP_transglycosylase"/>
</dbReference>
<dbReference type="RefSeq" id="WP_227614286.1">
    <property type="nucleotide sequence ID" value="NZ_JAJEPR010000003.1"/>
</dbReference>
<evidence type="ECO:0000256" key="13">
    <source>
        <dbReference type="ARBA" id="ARBA00022801"/>
    </source>
</evidence>
<reference evidence="29 30" key="1">
    <citation type="submission" date="2021-10" db="EMBL/GenBank/DDBJ databases">
        <title>Anaerobic single-cell dispensing facilitates the cultivation of human gut bacteria.</title>
        <authorList>
            <person name="Afrizal A."/>
        </authorList>
    </citation>
    <scope>NUCLEOTIDE SEQUENCE [LARGE SCALE GENOMIC DNA]</scope>
    <source>
        <strain evidence="29 30">CLA-AA-H277</strain>
    </source>
</reference>
<dbReference type="Pfam" id="PF00912">
    <property type="entry name" value="Transgly"/>
    <property type="match status" value="1"/>
</dbReference>
<evidence type="ECO:0000256" key="17">
    <source>
        <dbReference type="ARBA" id="ARBA00022989"/>
    </source>
</evidence>
<dbReference type="GO" id="GO:0009252">
    <property type="term" value="P:peptidoglycan biosynthetic process"/>
    <property type="evidence" value="ECO:0007669"/>
    <property type="project" value="UniProtKB-KW"/>
</dbReference>
<evidence type="ECO:0000256" key="11">
    <source>
        <dbReference type="ARBA" id="ARBA00022679"/>
    </source>
</evidence>
<evidence type="ECO:0000256" key="15">
    <source>
        <dbReference type="ARBA" id="ARBA00022968"/>
    </source>
</evidence>
<dbReference type="Proteomes" id="UP001197875">
    <property type="component" value="Unassembled WGS sequence"/>
</dbReference>
<feature type="domain" description="Glycosyl transferase family 51" evidence="28">
    <location>
        <begin position="80"/>
        <end position="263"/>
    </location>
</feature>
<evidence type="ECO:0000256" key="25">
    <source>
        <dbReference type="ARBA" id="ARBA00060592"/>
    </source>
</evidence>
<dbReference type="SUPFAM" id="SSF56601">
    <property type="entry name" value="beta-lactamase/transpeptidase-like"/>
    <property type="match status" value="1"/>
</dbReference>
<dbReference type="SUPFAM" id="SSF53955">
    <property type="entry name" value="Lysozyme-like"/>
    <property type="match status" value="1"/>
</dbReference>
<comment type="similarity">
    <text evidence="5">In the N-terminal section; belongs to the glycosyltransferase 51 family.</text>
</comment>
<feature type="region of interest" description="Disordered" evidence="26">
    <location>
        <begin position="846"/>
        <end position="891"/>
    </location>
</feature>
<evidence type="ECO:0000313" key="30">
    <source>
        <dbReference type="Proteomes" id="UP001197875"/>
    </source>
</evidence>
<comment type="pathway">
    <text evidence="25">Glycan biosynthesis.</text>
</comment>
<evidence type="ECO:0000256" key="24">
    <source>
        <dbReference type="ARBA" id="ARBA00049902"/>
    </source>
</evidence>
<keyword evidence="14" id="KW-0133">Cell shape</keyword>
<dbReference type="PANTHER" id="PTHR32282">
    <property type="entry name" value="BINDING PROTEIN TRANSPEPTIDASE, PUTATIVE-RELATED"/>
    <property type="match status" value="1"/>
</dbReference>
<dbReference type="GO" id="GO:0046677">
    <property type="term" value="P:response to antibiotic"/>
    <property type="evidence" value="ECO:0007669"/>
    <property type="project" value="UniProtKB-KW"/>
</dbReference>
<evidence type="ECO:0000256" key="3">
    <source>
        <dbReference type="ARBA" id="ARBA00004752"/>
    </source>
</evidence>
<keyword evidence="20" id="KW-0511">Multifunctional enzyme</keyword>
<evidence type="ECO:0000259" key="28">
    <source>
        <dbReference type="Pfam" id="PF00912"/>
    </source>
</evidence>
<evidence type="ECO:0000256" key="20">
    <source>
        <dbReference type="ARBA" id="ARBA00023268"/>
    </source>
</evidence>
<keyword evidence="30" id="KW-1185">Reference proteome</keyword>
<keyword evidence="11" id="KW-0808">Transferase</keyword>
<keyword evidence="9" id="KW-0645">Protease</keyword>
<evidence type="ECO:0000256" key="8">
    <source>
        <dbReference type="ARBA" id="ARBA00022645"/>
    </source>
</evidence>
<dbReference type="InterPro" id="IPR050396">
    <property type="entry name" value="Glycosyltr_51/Transpeptidase"/>
</dbReference>
<comment type="caution">
    <text evidence="29">The sequence shown here is derived from an EMBL/GenBank/DDBJ whole genome shotgun (WGS) entry which is preliminary data.</text>
</comment>
<comment type="pathway">
    <text evidence="3">Cell wall biogenesis; peptidoglycan biosynthesis.</text>
</comment>
<comment type="similarity">
    <text evidence="4">In the C-terminal section; belongs to the transpeptidase family.</text>
</comment>
<dbReference type="Pfam" id="PF00905">
    <property type="entry name" value="Transpeptidase"/>
    <property type="match status" value="1"/>
</dbReference>
<dbReference type="GO" id="GO:0008658">
    <property type="term" value="F:penicillin binding"/>
    <property type="evidence" value="ECO:0007669"/>
    <property type="project" value="InterPro"/>
</dbReference>
<evidence type="ECO:0000256" key="19">
    <source>
        <dbReference type="ARBA" id="ARBA00023251"/>
    </source>
</evidence>
<dbReference type="FunFam" id="1.10.3810.10:FF:000001">
    <property type="entry name" value="Penicillin-binding protein 1A"/>
    <property type="match status" value="1"/>
</dbReference>
<keyword evidence="18" id="KW-0472">Membrane</keyword>
<dbReference type="EC" id="2.4.99.28" evidence="23"/>
<gene>
    <name evidence="29" type="ORF">LKD71_03020</name>
</gene>
<comment type="subcellular location">
    <subcellularLocation>
        <location evidence="2">Cell membrane</location>
        <topology evidence="2">Single-pass type II membrane protein</topology>
    </subcellularLocation>
</comment>
<keyword evidence="17" id="KW-1133">Transmembrane helix</keyword>
<comment type="function">
    <text evidence="1">Cell wall formation. Synthesis of cross-linked peptidoglycan from the lipid intermediates. The enzyme has a penicillin-insensitive transglycosylase N-terminal domain (formation of linear glycan strands) and a penicillin-sensitive transpeptidase C-terminal domain (cross-linking of the peptide subunits).</text>
</comment>
<sequence>MNFSKWNLPNLKKTDLNTKAGRKLAYTCLKIFLLLLLVGAVLGTAAGFGALKGLIATAPDISNLSVTPSESATYIYNSDGSVMQKLSLGSSNRTIVTIDQIPEDLQHAVVAIEDERFYQHKGIDIRGILRAGIHGLASGRFDEGASTITQQLLKNSVFTGWMNESSLIDRFRRKFQEQYLALQLEKKVSKEQILEDYLNTINLGAGTYGVQAASRRYFGKSVSELNLSECAVLAGITQNPTRYNPITHPEENAVRRQTVLDYMLEQGYITQEAYDEAVADDVYSRIQETDSQTEETSIYTYYVDAMIDQIIQDLMEQKGYTEQQANKILFTKGLKIYSVQDMAIQQICDEEFSNLANFPSGTQVGVDYALSVQTTEGETIHYGNDDFRSWYRQNFDSSFNLMFNDEDSARSALASFKESKTANGETILGERISLAPQPQASLVIMDQATGYVKAIVGGRGTKEASLTLNRATATTRQPGSTFKIITTYAPALDYDNMTLSSVYYNAPYTYRNGVPVNNWDSNNTYTGYTTIREAITNSINIVAVKCLTEITPAIGFQYAERFGISTLENSEALDVNQPLALGGITNGVTNLELTGAFAAIANQGEYIKPKFYSHIENADGEVLIDNRTPVTTKVLKEGNAWLLTSAMKDVVTKGTGTLISLGDMPVAGKTGTTSDYKDIWFSGYTPYYTCTIWGGYDNNDDLPTVDGDTYHTYHKILWNAIMNRIHQNLPVKDFEQPEDIVTATVCKKSGKLAIEGICDQDPRGSQVYEEYFIRGTEPKSSCDKHVALTVCQETGLLASSTCTPVTRVFIKQPEDNYDTTDDTNYAPPSQTCPGHKPATILDGLKDSQTPDSTTVIDPDSTQTQDTERRAEEDGDTPVTIPGDGDVSLGLP</sequence>
<keyword evidence="12" id="KW-0812">Transmembrane</keyword>
<feature type="domain" description="Penicillin-binding protein transpeptidase" evidence="27">
    <location>
        <begin position="441"/>
        <end position="687"/>
    </location>
</feature>
<dbReference type="PANTHER" id="PTHR32282:SF33">
    <property type="entry name" value="PEPTIDOGLYCAN GLYCOSYLTRANSFERASE"/>
    <property type="match status" value="1"/>
</dbReference>
<evidence type="ECO:0000256" key="4">
    <source>
        <dbReference type="ARBA" id="ARBA00007090"/>
    </source>
</evidence>
<dbReference type="GO" id="GO:0071555">
    <property type="term" value="P:cell wall organization"/>
    <property type="evidence" value="ECO:0007669"/>
    <property type="project" value="UniProtKB-KW"/>
</dbReference>
<evidence type="ECO:0000256" key="1">
    <source>
        <dbReference type="ARBA" id="ARBA00002624"/>
    </source>
</evidence>
<evidence type="ECO:0000256" key="7">
    <source>
        <dbReference type="ARBA" id="ARBA00018638"/>
    </source>
</evidence>
<organism evidence="29 30">
    <name type="scientific">Fusicatenibacter faecihominis</name>
    <dbReference type="NCBI Taxonomy" id="2881276"/>
    <lineage>
        <taxon>Bacteria</taxon>
        <taxon>Bacillati</taxon>
        <taxon>Bacillota</taxon>
        <taxon>Clostridia</taxon>
        <taxon>Lachnospirales</taxon>
        <taxon>Lachnospiraceae</taxon>
        <taxon>Fusicatenibacter</taxon>
    </lineage>
</organism>
<evidence type="ECO:0000256" key="22">
    <source>
        <dbReference type="ARBA" id="ARBA00034000"/>
    </source>
</evidence>
<accession>A0AAE3J4Y7</accession>
<dbReference type="GO" id="GO:0005886">
    <property type="term" value="C:plasma membrane"/>
    <property type="evidence" value="ECO:0007669"/>
    <property type="project" value="UniProtKB-SubCell"/>
</dbReference>
<keyword evidence="21" id="KW-0961">Cell wall biogenesis/degradation</keyword>
<evidence type="ECO:0000256" key="10">
    <source>
        <dbReference type="ARBA" id="ARBA00022676"/>
    </source>
</evidence>
<dbReference type="GO" id="GO:0008955">
    <property type="term" value="F:peptidoglycan glycosyltransferase activity"/>
    <property type="evidence" value="ECO:0007669"/>
    <property type="project" value="UniProtKB-EC"/>
</dbReference>
<protein>
    <recommendedName>
        <fullName evidence="7">Penicillin-binding protein 1A</fullName>
        <ecNumber evidence="23">2.4.99.28</ecNumber>
        <ecNumber evidence="6">3.4.16.4</ecNumber>
    </recommendedName>
</protein>
<dbReference type="Gene3D" id="3.40.710.10">
    <property type="entry name" value="DD-peptidase/beta-lactamase superfamily"/>
    <property type="match status" value="1"/>
</dbReference>
<proteinExistence type="inferred from homology"/>
<evidence type="ECO:0000256" key="6">
    <source>
        <dbReference type="ARBA" id="ARBA00012448"/>
    </source>
</evidence>
<comment type="catalytic activity">
    <reaction evidence="22">
        <text>Preferential cleavage: (Ac)2-L-Lys-D-Ala-|-D-Ala. Also transpeptidation of peptidyl-alanyl moieties that are N-acyl substituents of D-alanine.</text>
        <dbReference type="EC" id="3.4.16.4"/>
    </reaction>
</comment>
<evidence type="ECO:0000313" key="29">
    <source>
        <dbReference type="EMBL" id="MCC2188803.1"/>
    </source>
</evidence>
<evidence type="ECO:0000256" key="12">
    <source>
        <dbReference type="ARBA" id="ARBA00022692"/>
    </source>
</evidence>
<dbReference type="GO" id="GO:0006508">
    <property type="term" value="P:proteolysis"/>
    <property type="evidence" value="ECO:0007669"/>
    <property type="project" value="UniProtKB-KW"/>
</dbReference>
<dbReference type="InterPro" id="IPR001264">
    <property type="entry name" value="Glyco_trans_51"/>
</dbReference>
<dbReference type="EMBL" id="JAJEPR010000003">
    <property type="protein sequence ID" value="MCC2188803.1"/>
    <property type="molecule type" value="Genomic_DNA"/>
</dbReference>
<keyword evidence="8" id="KW-0121">Carboxypeptidase</keyword>
<dbReference type="EC" id="3.4.16.4" evidence="6"/>
<evidence type="ECO:0000256" key="21">
    <source>
        <dbReference type="ARBA" id="ARBA00023316"/>
    </source>
</evidence>
<evidence type="ECO:0000256" key="2">
    <source>
        <dbReference type="ARBA" id="ARBA00004401"/>
    </source>
</evidence>
<evidence type="ECO:0000256" key="14">
    <source>
        <dbReference type="ARBA" id="ARBA00022960"/>
    </source>
</evidence>